<dbReference type="PANTHER" id="PTHR45865">
    <property type="entry name" value="E3 UBIQUITIN-PROTEIN LIGASE SHPRH FAMILY MEMBER"/>
    <property type="match status" value="1"/>
</dbReference>
<dbReference type="InterPro" id="IPR017907">
    <property type="entry name" value="Znf_RING_CS"/>
</dbReference>
<dbReference type="Gene3D" id="3.40.50.300">
    <property type="entry name" value="P-loop containing nucleotide triphosphate hydrolases"/>
    <property type="match status" value="2"/>
</dbReference>
<comment type="caution">
    <text evidence="11">The sequence shown here is derived from an EMBL/GenBank/DDBJ whole genome shotgun (WGS) entry which is preliminary data.</text>
</comment>
<feature type="compositionally biased region" description="Low complexity" evidence="8">
    <location>
        <begin position="563"/>
        <end position="577"/>
    </location>
</feature>
<dbReference type="InterPro" id="IPR001841">
    <property type="entry name" value="Znf_RING"/>
</dbReference>
<dbReference type="Pfam" id="PF00176">
    <property type="entry name" value="SNF2-rel_dom"/>
    <property type="match status" value="1"/>
</dbReference>
<dbReference type="EMBL" id="MU157939">
    <property type="protein sequence ID" value="KAF9522618.1"/>
    <property type="molecule type" value="Genomic_DNA"/>
</dbReference>
<accession>A0A9P6JJ10</accession>
<feature type="domain" description="RING-type" evidence="9">
    <location>
        <begin position="1352"/>
        <end position="1392"/>
    </location>
</feature>
<feature type="region of interest" description="Disordered" evidence="8">
    <location>
        <begin position="47"/>
        <end position="99"/>
    </location>
</feature>
<evidence type="ECO:0000256" key="1">
    <source>
        <dbReference type="ARBA" id="ARBA00022723"/>
    </source>
</evidence>
<dbReference type="GO" id="GO:0005524">
    <property type="term" value="F:ATP binding"/>
    <property type="evidence" value="ECO:0007669"/>
    <property type="project" value="InterPro"/>
</dbReference>
<dbReference type="Pfam" id="PF00271">
    <property type="entry name" value="Helicase_C"/>
    <property type="match status" value="1"/>
</dbReference>
<name>A0A9P6JJ10_9AGAR</name>
<evidence type="ECO:0000256" key="7">
    <source>
        <dbReference type="PROSITE-ProRule" id="PRU00175"/>
    </source>
</evidence>
<dbReference type="InterPro" id="IPR001650">
    <property type="entry name" value="Helicase_C-like"/>
</dbReference>
<feature type="compositionally biased region" description="Acidic residues" evidence="8">
    <location>
        <begin position="934"/>
        <end position="952"/>
    </location>
</feature>
<evidence type="ECO:0000256" key="8">
    <source>
        <dbReference type="SAM" id="MobiDB-lite"/>
    </source>
</evidence>
<sequence>MRETNSSHTECIRTSRANLPLDGQRTHFRPNLNVSLLANLLSSALPRMKKTGKRKASISGLPAHRAKRTKTSHGSQDEENADSDSSGTPDAVPPRQFLNYPNTTVAKNHIQGQELQPILQHTFEIHFTKRDNDRSTVDAVTLKTWDEADKLLFDTIKTFSDSISSTEIIDLIPSKLATWNERPVVVVPKQEHNLWNDWLFLVPCVSIDAEANDFAEPQASDLMQACLLLQAYTKLHLKTTIKAVIYPSTLCSDKNVLPLTLRLEVVASLPFPRTLDYEYPKRSTKKFITTIEDSQRRLFQTAFVDGDVSPDRVSEPINVASFYSIMAPAAALPTDEAMRAMQPETLKPNLLPFQCRSVAWLLAKEGMSVQPDGTIVPQSSTDTFSFTFWKEIMVGDRVLYFNRLSGAIIDEKPKVPAIYGGMLAEEPGLGKTLETIGLVLLNPAPPEWNPSLTRWDDIAKLDVKAVKSTLIVTPPSLISQWRDELTNHAPTLKVLVYDGWNKVGVPIVKTDRELERLAKLKLDDRKGKKKVSAKTKTKSKRATKAKGKGKQRKTAVVEDGTDSDSMNVDSDSDSNSNFVEKEPPEWPEYVHGYDVVITTYSVLRTEIWVARPAPDRPRRDASMYTSMGRTRSPLVMVEWKRVVMDEVQMVGGGQAAEMVSLIPRLSSLAVSGTPAKSQMSDLIHVLKFLRIDQLVGGLQMWNRLLKPGFSADFTAFLQHYGIRTAKSAVSNELTIPQQTRYLVGVELGKVERTVYDQALETVLLELGLDARGVATSDGWTVNSAGLRSAIRRLRGICTHPQVGQLQRKGDSGLYKPGALKTMEAVLDTMREQNWRNMMDDWKSKIQLTIRAAQLAQYDKQDKNRYQTARDALSGAETDIRQKIHELEEALTALDVKGHELKVGAEIARRQKREALGESQLLQGSGKGKGKARDIDDDDKTPEVDLVEDDEEDRGLPKTPAGQEHRDRRSALKHRLREAKVILHKVKFLQGDVHHVLGNSADEDAGYQAAEVLRRELLKGTETEAHKSIDILTDNAIQKRLTEDELLIDIPFLKPSGIFSRELVEELNEMLDNVFNGQSRLLWEWRSHILGILLKPLSPEDKDRVDGEEYQRTLDDQGEVETYMQAYSALLADRRQALVNERTLLAEHEVREKKQRKTKAAMKAAGTLEALLFGSDDEDEDDEFAMLRDANDKIQPEHEVLLKELSGKRQELLLPLNGRSVRSILIDVSHANSKIANDKHPEKPIVKEVLDTIRDIMAQQTSMHEKLGQDLKFIRAAFNRRIQYFRQLQEISDSVAEVEWEEVTVAVAILVCQTEKAELENRIKTTRARHRYLVNIAKTGEDSDDDQEDDNACILCRCDFTRGFITPCAHIFCEGCMQMWVAKKEGKTCPVCRVAIDPKTLQRFTVDEEKEEAPRLRTAGEPIPKSHREVVYNRISPELLSSINDVETHGSFGSKIQFLVRHLLHIQMAEPGAKSIVFSAWADSLHIVEVALRTNGIRTLRIDQTTKGEHAAHKFRKDLEISVLLLHGERENAGLNITCASRVFLLESVVHHSFEIQAIARIDRLGQTRPTEVYCYYAEDTVERNILDLAARKGLSLYTKDNAVGTVNVSPFVDEGEQAIDDPSKRKAQQKGDFIYKMDDMLAILFPHMFEDLEYLLPPKNDVSMADAPGSSMKRQSRRGGIEVDAIAGPSRLSS</sequence>
<dbReference type="GO" id="GO:0061630">
    <property type="term" value="F:ubiquitin protein ligase activity"/>
    <property type="evidence" value="ECO:0007669"/>
    <property type="project" value="TreeGrafter"/>
</dbReference>
<dbReference type="CDD" id="cd18793">
    <property type="entry name" value="SF2_C_SNF"/>
    <property type="match status" value="1"/>
</dbReference>
<evidence type="ECO:0000256" key="5">
    <source>
        <dbReference type="ARBA" id="ARBA00022833"/>
    </source>
</evidence>
<feature type="domain" description="Helicase ATP-binding" evidence="10">
    <location>
        <begin position="412"/>
        <end position="692"/>
    </location>
</feature>
<keyword evidence="2" id="KW-0547">Nucleotide-binding</keyword>
<keyword evidence="12" id="KW-1185">Reference proteome</keyword>
<dbReference type="Pfam" id="PF13920">
    <property type="entry name" value="zf-C3HC4_3"/>
    <property type="match status" value="1"/>
</dbReference>
<feature type="compositionally biased region" description="Basic residues" evidence="8">
    <location>
        <begin position="47"/>
        <end position="56"/>
    </location>
</feature>
<dbReference type="InterPro" id="IPR013083">
    <property type="entry name" value="Znf_RING/FYVE/PHD"/>
</dbReference>
<gene>
    <name evidence="11" type="ORF">CPB83DRAFT_864169</name>
</gene>
<keyword evidence="1" id="KW-0479">Metal-binding</keyword>
<organism evidence="11 12">
    <name type="scientific">Crepidotus variabilis</name>
    <dbReference type="NCBI Taxonomy" id="179855"/>
    <lineage>
        <taxon>Eukaryota</taxon>
        <taxon>Fungi</taxon>
        <taxon>Dikarya</taxon>
        <taxon>Basidiomycota</taxon>
        <taxon>Agaricomycotina</taxon>
        <taxon>Agaricomycetes</taxon>
        <taxon>Agaricomycetidae</taxon>
        <taxon>Agaricales</taxon>
        <taxon>Agaricineae</taxon>
        <taxon>Crepidotaceae</taxon>
        <taxon>Crepidotus</taxon>
    </lineage>
</organism>
<dbReference type="InterPro" id="IPR049730">
    <property type="entry name" value="SNF2/RAD54-like_C"/>
</dbReference>
<evidence type="ECO:0000313" key="11">
    <source>
        <dbReference type="EMBL" id="KAF9522618.1"/>
    </source>
</evidence>
<evidence type="ECO:0000256" key="4">
    <source>
        <dbReference type="ARBA" id="ARBA00022801"/>
    </source>
</evidence>
<dbReference type="Proteomes" id="UP000807306">
    <property type="component" value="Unassembled WGS sequence"/>
</dbReference>
<evidence type="ECO:0000259" key="9">
    <source>
        <dbReference type="PROSITE" id="PS50089"/>
    </source>
</evidence>
<dbReference type="Pfam" id="PF26021">
    <property type="entry name" value="Ferritin_C144_05"/>
    <property type="match status" value="1"/>
</dbReference>
<dbReference type="GO" id="GO:0008270">
    <property type="term" value="F:zinc ion binding"/>
    <property type="evidence" value="ECO:0007669"/>
    <property type="project" value="UniProtKB-KW"/>
</dbReference>
<dbReference type="InterPro" id="IPR052583">
    <property type="entry name" value="ATP-helicase/E3_Ub-Ligase"/>
</dbReference>
<feature type="region of interest" description="Disordered" evidence="8">
    <location>
        <begin position="1663"/>
        <end position="1694"/>
    </location>
</feature>
<dbReference type="SMART" id="SM00184">
    <property type="entry name" value="RING"/>
    <property type="match status" value="1"/>
</dbReference>
<protein>
    <submittedName>
        <fullName evidence="11">SNF2 family N-terminal domain-containing protein</fullName>
    </submittedName>
</protein>
<feature type="compositionally biased region" description="Basic residues" evidence="8">
    <location>
        <begin position="528"/>
        <end position="553"/>
    </location>
</feature>
<keyword evidence="4" id="KW-0378">Hydrolase</keyword>
<evidence type="ECO:0000256" key="2">
    <source>
        <dbReference type="ARBA" id="ARBA00022741"/>
    </source>
</evidence>
<keyword evidence="3 7" id="KW-0863">Zinc-finger</keyword>
<dbReference type="Gene3D" id="3.40.50.10810">
    <property type="entry name" value="Tandem AAA-ATPase domain"/>
    <property type="match status" value="2"/>
</dbReference>
<feature type="region of interest" description="Disordered" evidence="8">
    <location>
        <begin position="528"/>
        <end position="583"/>
    </location>
</feature>
<dbReference type="GO" id="GO:0016787">
    <property type="term" value="F:hydrolase activity"/>
    <property type="evidence" value="ECO:0007669"/>
    <property type="project" value="UniProtKB-KW"/>
</dbReference>
<dbReference type="InterPro" id="IPR038718">
    <property type="entry name" value="SNF2-like_sf"/>
</dbReference>
<proteinExistence type="predicted"/>
<dbReference type="InterPro" id="IPR014001">
    <property type="entry name" value="Helicase_ATP-bd"/>
</dbReference>
<dbReference type="InterPro" id="IPR000330">
    <property type="entry name" value="SNF2_N"/>
</dbReference>
<dbReference type="PANTHER" id="PTHR45865:SF1">
    <property type="entry name" value="E3 UBIQUITIN-PROTEIN LIGASE SHPRH"/>
    <property type="match status" value="1"/>
</dbReference>
<dbReference type="InterPro" id="IPR027417">
    <property type="entry name" value="P-loop_NTPase"/>
</dbReference>
<feature type="region of interest" description="Disordered" evidence="8">
    <location>
        <begin position="915"/>
        <end position="970"/>
    </location>
</feature>
<evidence type="ECO:0000256" key="6">
    <source>
        <dbReference type="ARBA" id="ARBA00022840"/>
    </source>
</evidence>
<dbReference type="PROSITE" id="PS00518">
    <property type="entry name" value="ZF_RING_1"/>
    <property type="match status" value="1"/>
</dbReference>
<dbReference type="SUPFAM" id="SSF52540">
    <property type="entry name" value="P-loop containing nucleoside triphosphate hydrolases"/>
    <property type="match status" value="2"/>
</dbReference>
<dbReference type="Gene3D" id="3.30.40.10">
    <property type="entry name" value="Zinc/RING finger domain, C3HC4 (zinc finger)"/>
    <property type="match status" value="1"/>
</dbReference>
<evidence type="ECO:0000313" key="12">
    <source>
        <dbReference type="Proteomes" id="UP000807306"/>
    </source>
</evidence>
<keyword evidence="6" id="KW-0067">ATP-binding</keyword>
<reference evidence="11" key="1">
    <citation type="submission" date="2020-11" db="EMBL/GenBank/DDBJ databases">
        <authorList>
            <consortium name="DOE Joint Genome Institute"/>
            <person name="Ahrendt S."/>
            <person name="Riley R."/>
            <person name="Andreopoulos W."/>
            <person name="Labutti K."/>
            <person name="Pangilinan J."/>
            <person name="Ruiz-Duenas F.J."/>
            <person name="Barrasa J.M."/>
            <person name="Sanchez-Garcia M."/>
            <person name="Camarero S."/>
            <person name="Miyauchi S."/>
            <person name="Serrano A."/>
            <person name="Linde D."/>
            <person name="Babiker R."/>
            <person name="Drula E."/>
            <person name="Ayuso-Fernandez I."/>
            <person name="Pacheco R."/>
            <person name="Padilla G."/>
            <person name="Ferreira P."/>
            <person name="Barriuso J."/>
            <person name="Kellner H."/>
            <person name="Castanera R."/>
            <person name="Alfaro M."/>
            <person name="Ramirez L."/>
            <person name="Pisabarro A.G."/>
            <person name="Kuo A."/>
            <person name="Tritt A."/>
            <person name="Lipzen A."/>
            <person name="He G."/>
            <person name="Yan M."/>
            <person name="Ng V."/>
            <person name="Cullen D."/>
            <person name="Martin F."/>
            <person name="Rosso M.-N."/>
            <person name="Henrissat B."/>
            <person name="Hibbett D."/>
            <person name="Martinez A.T."/>
            <person name="Grigoriev I.V."/>
        </authorList>
    </citation>
    <scope>NUCLEOTIDE SEQUENCE</scope>
    <source>
        <strain evidence="11">CBS 506.95</strain>
    </source>
</reference>
<dbReference type="SUPFAM" id="SSF57850">
    <property type="entry name" value="RING/U-box"/>
    <property type="match status" value="1"/>
</dbReference>
<dbReference type="PROSITE" id="PS51192">
    <property type="entry name" value="HELICASE_ATP_BIND_1"/>
    <property type="match status" value="1"/>
</dbReference>
<dbReference type="GO" id="GO:0000209">
    <property type="term" value="P:protein polyubiquitination"/>
    <property type="evidence" value="ECO:0007669"/>
    <property type="project" value="TreeGrafter"/>
</dbReference>
<keyword evidence="5" id="KW-0862">Zinc</keyword>
<dbReference type="PROSITE" id="PS50089">
    <property type="entry name" value="ZF_RING_2"/>
    <property type="match status" value="1"/>
</dbReference>
<dbReference type="GO" id="GO:0006974">
    <property type="term" value="P:DNA damage response"/>
    <property type="evidence" value="ECO:0007669"/>
    <property type="project" value="TreeGrafter"/>
</dbReference>
<evidence type="ECO:0000259" key="10">
    <source>
        <dbReference type="PROSITE" id="PS51192"/>
    </source>
</evidence>
<evidence type="ECO:0000256" key="3">
    <source>
        <dbReference type="ARBA" id="ARBA00022771"/>
    </source>
</evidence>
<dbReference type="InterPro" id="IPR059033">
    <property type="entry name" value="C144_05_dom"/>
</dbReference>
<dbReference type="OrthoDB" id="5330228at2759"/>
<dbReference type="GO" id="GO:0005634">
    <property type="term" value="C:nucleus"/>
    <property type="evidence" value="ECO:0007669"/>
    <property type="project" value="TreeGrafter"/>
</dbReference>
<dbReference type="SMART" id="SM00487">
    <property type="entry name" value="DEXDc"/>
    <property type="match status" value="1"/>
</dbReference>